<dbReference type="PANTHER" id="PTHR30408">
    <property type="entry name" value="TYPE-1 RESTRICTION ENZYME ECOKI SPECIFICITY PROTEIN"/>
    <property type="match status" value="1"/>
</dbReference>
<comment type="caution">
    <text evidence="6">The sequence shown here is derived from an EMBL/GenBank/DDBJ whole genome shotgun (WGS) entry which is preliminary data.</text>
</comment>
<keyword evidence="3" id="KW-0238">DNA-binding</keyword>
<name>A0A1F5NY64_9BACT</name>
<accession>A0A1F5NY64</accession>
<dbReference type="SUPFAM" id="SSF116734">
    <property type="entry name" value="DNA methylase specificity domain"/>
    <property type="match status" value="1"/>
</dbReference>
<evidence type="ECO:0000256" key="2">
    <source>
        <dbReference type="ARBA" id="ARBA00022747"/>
    </source>
</evidence>
<feature type="domain" description="Type I restriction modification DNA specificity" evidence="5">
    <location>
        <begin position="5"/>
        <end position="173"/>
    </location>
</feature>
<evidence type="ECO:0000256" key="1">
    <source>
        <dbReference type="ARBA" id="ARBA00010923"/>
    </source>
</evidence>
<evidence type="ECO:0000313" key="6">
    <source>
        <dbReference type="EMBL" id="OGE82575.1"/>
    </source>
</evidence>
<keyword evidence="4" id="KW-0175">Coiled coil</keyword>
<evidence type="ECO:0000313" key="7">
    <source>
        <dbReference type="Proteomes" id="UP000176339"/>
    </source>
</evidence>
<dbReference type="CDD" id="cd17273">
    <property type="entry name" value="RMtype1_S_EcoJA69PI-TRD1-CR1_like"/>
    <property type="match status" value="1"/>
</dbReference>
<dbReference type="AlphaFoldDB" id="A0A1F5NY64"/>
<proteinExistence type="inferred from homology"/>
<sequence>MTNMWQTKKLGEVCEVVGGGTPKTNVAKYWNGDLFWATPKDLGRLEGFEISETERKISKEGLENSSAKLLPIGSVILSSRAPIGYVFINTVEMTTNQGCRSFISSSKIYNKYLYYFLISNTEYLNSLGSGTTFKEISGSTLKEIEIPLPALNEQKRIVKKLDMLFAETKKLAKIYEQKLADLEELKKSVLAKAFHAEL</sequence>
<dbReference type="GO" id="GO:0009307">
    <property type="term" value="P:DNA restriction-modification system"/>
    <property type="evidence" value="ECO:0007669"/>
    <property type="project" value="UniProtKB-KW"/>
</dbReference>
<dbReference type="PANTHER" id="PTHR30408:SF12">
    <property type="entry name" value="TYPE I RESTRICTION ENZYME MJAVIII SPECIFICITY SUBUNIT"/>
    <property type="match status" value="1"/>
</dbReference>
<reference evidence="6 7" key="1">
    <citation type="journal article" date="2016" name="Nat. Commun.">
        <title>Thousands of microbial genomes shed light on interconnected biogeochemical processes in an aquifer system.</title>
        <authorList>
            <person name="Anantharaman K."/>
            <person name="Brown C.T."/>
            <person name="Hug L.A."/>
            <person name="Sharon I."/>
            <person name="Castelle C.J."/>
            <person name="Probst A.J."/>
            <person name="Thomas B.C."/>
            <person name="Singh A."/>
            <person name="Wilkins M.J."/>
            <person name="Karaoz U."/>
            <person name="Brodie E.L."/>
            <person name="Williams K.H."/>
            <person name="Hubbard S.S."/>
            <person name="Banfield J.F."/>
        </authorList>
    </citation>
    <scope>NUCLEOTIDE SEQUENCE [LARGE SCALE GENOMIC DNA]</scope>
</reference>
<dbReference type="EMBL" id="MFEN01000068">
    <property type="protein sequence ID" value="OGE82575.1"/>
    <property type="molecule type" value="Genomic_DNA"/>
</dbReference>
<organism evidence="6 7">
    <name type="scientific">Candidatus Doudnabacteria bacterium RIFCSPHIGHO2_01_FULL_49_9</name>
    <dbReference type="NCBI Taxonomy" id="1817827"/>
    <lineage>
        <taxon>Bacteria</taxon>
        <taxon>Candidatus Doudnaibacteriota</taxon>
    </lineage>
</organism>
<dbReference type="InterPro" id="IPR044946">
    <property type="entry name" value="Restrct_endonuc_typeI_TRD_sf"/>
</dbReference>
<dbReference type="Gene3D" id="3.90.220.20">
    <property type="entry name" value="DNA methylase specificity domains"/>
    <property type="match status" value="1"/>
</dbReference>
<dbReference type="GO" id="GO:0003677">
    <property type="term" value="F:DNA binding"/>
    <property type="evidence" value="ECO:0007669"/>
    <property type="project" value="UniProtKB-KW"/>
</dbReference>
<evidence type="ECO:0000259" key="5">
    <source>
        <dbReference type="Pfam" id="PF01420"/>
    </source>
</evidence>
<dbReference type="Pfam" id="PF01420">
    <property type="entry name" value="Methylase_S"/>
    <property type="match status" value="1"/>
</dbReference>
<keyword evidence="2" id="KW-0680">Restriction system</keyword>
<evidence type="ECO:0000256" key="4">
    <source>
        <dbReference type="SAM" id="Coils"/>
    </source>
</evidence>
<evidence type="ECO:0000256" key="3">
    <source>
        <dbReference type="ARBA" id="ARBA00023125"/>
    </source>
</evidence>
<feature type="coiled-coil region" evidence="4">
    <location>
        <begin position="165"/>
        <end position="192"/>
    </location>
</feature>
<dbReference type="InterPro" id="IPR000055">
    <property type="entry name" value="Restrct_endonuc_typeI_TRD"/>
</dbReference>
<dbReference type="InterPro" id="IPR052021">
    <property type="entry name" value="Type-I_RS_S_subunit"/>
</dbReference>
<protein>
    <recommendedName>
        <fullName evidence="5">Type I restriction modification DNA specificity domain-containing protein</fullName>
    </recommendedName>
</protein>
<dbReference type="Proteomes" id="UP000176339">
    <property type="component" value="Unassembled WGS sequence"/>
</dbReference>
<gene>
    <name evidence="6" type="ORF">A2846_00410</name>
</gene>
<comment type="similarity">
    <text evidence="1">Belongs to the type-I restriction system S methylase family.</text>
</comment>